<evidence type="ECO:0000313" key="4">
    <source>
        <dbReference type="Proteomes" id="UP000594638"/>
    </source>
</evidence>
<protein>
    <recommendedName>
        <fullName evidence="2">5'-3' DNA helicase ZGRF1-like N-terminal domain-containing protein</fullName>
    </recommendedName>
</protein>
<name>A0A8S0S1H6_OLEEU</name>
<dbReference type="EMBL" id="CACTIH010003818">
    <property type="protein sequence ID" value="CAA2985653.1"/>
    <property type="molecule type" value="Genomic_DNA"/>
</dbReference>
<accession>A0A8S0S1H6</accession>
<proteinExistence type="predicted"/>
<evidence type="ECO:0000313" key="3">
    <source>
        <dbReference type="EMBL" id="CAA2985653.1"/>
    </source>
</evidence>
<keyword evidence="1" id="KW-0812">Transmembrane</keyword>
<evidence type="ECO:0000256" key="1">
    <source>
        <dbReference type="SAM" id="Phobius"/>
    </source>
</evidence>
<dbReference type="Gramene" id="OE9A000054T2">
    <property type="protein sequence ID" value="OE9A000054C2"/>
    <property type="gene ID" value="OE9A000054"/>
</dbReference>
<dbReference type="GO" id="GO:0035861">
    <property type="term" value="C:site of double-strand break"/>
    <property type="evidence" value="ECO:0007669"/>
    <property type="project" value="TreeGrafter"/>
</dbReference>
<gene>
    <name evidence="3" type="ORF">OLEA9_A000054</name>
</gene>
<dbReference type="GO" id="GO:0006302">
    <property type="term" value="P:double-strand break repair"/>
    <property type="evidence" value="ECO:0007669"/>
    <property type="project" value="TreeGrafter"/>
</dbReference>
<reference evidence="3 4" key="1">
    <citation type="submission" date="2019-12" db="EMBL/GenBank/DDBJ databases">
        <authorList>
            <person name="Alioto T."/>
            <person name="Alioto T."/>
            <person name="Gomez Garrido J."/>
        </authorList>
    </citation>
    <scope>NUCLEOTIDE SEQUENCE [LARGE SCALE GENOMIC DNA]</scope>
</reference>
<evidence type="ECO:0000259" key="2">
    <source>
        <dbReference type="Pfam" id="PF10382"/>
    </source>
</evidence>
<dbReference type="OrthoDB" id="6513042at2759"/>
<dbReference type="InterPro" id="IPR018838">
    <property type="entry name" value="ZGRF1-like_N"/>
</dbReference>
<keyword evidence="1" id="KW-0472">Membrane</keyword>
<feature type="domain" description="5'-3' DNA helicase ZGRF1-like N-terminal" evidence="2">
    <location>
        <begin position="161"/>
        <end position="238"/>
    </location>
</feature>
<dbReference type="PANTHER" id="PTHR28535:SF1">
    <property type="entry name" value="PROTEIN ZGRF1"/>
    <property type="match status" value="1"/>
</dbReference>
<dbReference type="AlphaFoldDB" id="A0A8S0S1H6"/>
<comment type="caution">
    <text evidence="3">The sequence shown here is derived from an EMBL/GenBank/DDBJ whole genome shotgun (WGS) entry which is preliminary data.</text>
</comment>
<sequence length="514" mass="58223">MEDRKRWSVTYTKHVKQKRKVYQDGFLELHSSARKVMLYDECEKLLESRFVNKDDVIESGETLAFASHLVDIGDLYGDHKPVSGLSFQRKDEKVLEKLGSLHNNKFGHNSNSVDMKTTCAKKKARVTNLSPSQKIIRDYKKRETNKYCFSPSCSDSMKSGITEWEVLYTAQIHQKAKKFHDGFLKLVVHGTQGRQVMLYDTTRRLLDNRFLKRDEIVSSGELLVFDCHLVDIGELQKDNKPTKDLALQGINCNAVVKTETTYNKANPTNGKFHAGKCMVLNDRSSKIDDAKLSWTVSANKPRRAAHEILSNLRKSTTEENIVAVKRALVEEIDESKSSVVVHSNIKDQLQEQACGCNGSVLKELNRKTILVHDCSAENFKSEAVNEVLPIGAEKVEDHDKRGESQTRTARSYLRSETTNHLTSILSLEGTDFIESTSVSSAVESQELVALVLDIEGQTPTGSMPPSTSNKNLEIESHPQVISQEGKFYLCYIHCQLLIFYYIAFNYIIPVREYN</sequence>
<dbReference type="Pfam" id="PF10382">
    <property type="entry name" value="ZGRF1-like_N"/>
    <property type="match status" value="2"/>
</dbReference>
<feature type="transmembrane region" description="Helical" evidence="1">
    <location>
        <begin position="488"/>
        <end position="508"/>
    </location>
</feature>
<keyword evidence="4" id="KW-1185">Reference proteome</keyword>
<organism evidence="3 4">
    <name type="scientific">Olea europaea subsp. europaea</name>
    <dbReference type="NCBI Taxonomy" id="158383"/>
    <lineage>
        <taxon>Eukaryota</taxon>
        <taxon>Viridiplantae</taxon>
        <taxon>Streptophyta</taxon>
        <taxon>Embryophyta</taxon>
        <taxon>Tracheophyta</taxon>
        <taxon>Spermatophyta</taxon>
        <taxon>Magnoliopsida</taxon>
        <taxon>eudicotyledons</taxon>
        <taxon>Gunneridae</taxon>
        <taxon>Pentapetalae</taxon>
        <taxon>asterids</taxon>
        <taxon>lamiids</taxon>
        <taxon>Lamiales</taxon>
        <taxon>Oleaceae</taxon>
        <taxon>Oleeae</taxon>
        <taxon>Olea</taxon>
    </lineage>
</organism>
<feature type="domain" description="5'-3' DNA helicase ZGRF1-like N-terminal" evidence="2">
    <location>
        <begin position="6"/>
        <end position="78"/>
    </location>
</feature>
<dbReference type="Gramene" id="OE9A000054T3">
    <property type="protein sequence ID" value="OE9A000054C3"/>
    <property type="gene ID" value="OE9A000054"/>
</dbReference>
<dbReference type="GO" id="GO:0005634">
    <property type="term" value="C:nucleus"/>
    <property type="evidence" value="ECO:0007669"/>
    <property type="project" value="TreeGrafter"/>
</dbReference>
<dbReference type="PANTHER" id="PTHR28535">
    <property type="entry name" value="ZINC FINGER GRF-TYPE CONTAINING 1"/>
    <property type="match status" value="1"/>
</dbReference>
<dbReference type="Proteomes" id="UP000594638">
    <property type="component" value="Unassembled WGS sequence"/>
</dbReference>
<keyword evidence="1" id="KW-1133">Transmembrane helix</keyword>
<dbReference type="InterPro" id="IPR052800">
    <property type="entry name" value="DNA_Repair_Helicase_ZGRF1"/>
</dbReference>